<keyword evidence="3" id="KW-1185">Reference proteome</keyword>
<dbReference type="Proteomes" id="UP000799118">
    <property type="component" value="Unassembled WGS sequence"/>
</dbReference>
<evidence type="ECO:0000313" key="3">
    <source>
        <dbReference type="Proteomes" id="UP000799118"/>
    </source>
</evidence>
<name>A0A6A4GU25_9AGAR</name>
<reference evidence="2" key="1">
    <citation type="journal article" date="2019" name="Environ. Microbiol.">
        <title>Fungal ecological strategies reflected in gene transcription - a case study of two litter decomposers.</title>
        <authorList>
            <person name="Barbi F."/>
            <person name="Kohler A."/>
            <person name="Barry K."/>
            <person name="Baskaran P."/>
            <person name="Daum C."/>
            <person name="Fauchery L."/>
            <person name="Ihrmark K."/>
            <person name="Kuo A."/>
            <person name="LaButti K."/>
            <person name="Lipzen A."/>
            <person name="Morin E."/>
            <person name="Grigoriev I.V."/>
            <person name="Henrissat B."/>
            <person name="Lindahl B."/>
            <person name="Martin F."/>
        </authorList>
    </citation>
    <scope>NUCLEOTIDE SEQUENCE</scope>
    <source>
        <strain evidence="2">JB14</strain>
    </source>
</reference>
<feature type="compositionally biased region" description="Polar residues" evidence="1">
    <location>
        <begin position="41"/>
        <end position="50"/>
    </location>
</feature>
<dbReference type="AlphaFoldDB" id="A0A6A4GU25"/>
<evidence type="ECO:0000256" key="1">
    <source>
        <dbReference type="SAM" id="MobiDB-lite"/>
    </source>
</evidence>
<protein>
    <submittedName>
        <fullName evidence="2">Uncharacterized protein</fullName>
    </submittedName>
</protein>
<feature type="compositionally biased region" description="Polar residues" evidence="1">
    <location>
        <begin position="1"/>
        <end position="23"/>
    </location>
</feature>
<proteinExistence type="predicted"/>
<organism evidence="2 3">
    <name type="scientific">Gymnopus androsaceus JB14</name>
    <dbReference type="NCBI Taxonomy" id="1447944"/>
    <lineage>
        <taxon>Eukaryota</taxon>
        <taxon>Fungi</taxon>
        <taxon>Dikarya</taxon>
        <taxon>Basidiomycota</taxon>
        <taxon>Agaricomycotina</taxon>
        <taxon>Agaricomycetes</taxon>
        <taxon>Agaricomycetidae</taxon>
        <taxon>Agaricales</taxon>
        <taxon>Marasmiineae</taxon>
        <taxon>Omphalotaceae</taxon>
        <taxon>Gymnopus</taxon>
    </lineage>
</organism>
<feature type="compositionally biased region" description="Polar residues" evidence="1">
    <location>
        <begin position="59"/>
        <end position="72"/>
    </location>
</feature>
<sequence>MTMANSPSHNATPAMNQSTTGMQNVHGDNPFSGGPSPTPNPASNGFTPQSRFPFLPPSSGYSQNPQIQTQGFHPSGLLFGLIPSMTGPNPNYAAGYNPTAMAGHPIATPTDVDAWIHSRSDYAAILPWMIHGQPMDLP</sequence>
<gene>
    <name evidence="2" type="ORF">BT96DRAFT_1003814</name>
</gene>
<feature type="region of interest" description="Disordered" evidence="1">
    <location>
        <begin position="1"/>
        <end position="73"/>
    </location>
</feature>
<accession>A0A6A4GU25</accession>
<evidence type="ECO:0000313" key="2">
    <source>
        <dbReference type="EMBL" id="KAE9388830.1"/>
    </source>
</evidence>
<dbReference type="EMBL" id="ML769724">
    <property type="protein sequence ID" value="KAE9388830.1"/>
    <property type="molecule type" value="Genomic_DNA"/>
</dbReference>